<keyword evidence="5" id="KW-0540">Nuclease</keyword>
<feature type="domain" description="Type I restriction modification DNA specificity" evidence="4">
    <location>
        <begin position="22"/>
        <end position="187"/>
    </location>
</feature>
<accession>A0ABY2MX43</accession>
<reference evidence="6" key="1">
    <citation type="journal article" date="2019" name="PLoS Negl. Trop. Dis.">
        <title>Revisiting the worldwide diversity of Leptospira species in the environment.</title>
        <authorList>
            <person name="Vincent A.T."/>
            <person name="Schiettekatte O."/>
            <person name="Bourhy P."/>
            <person name="Veyrier F.J."/>
            <person name="Picardeau M."/>
        </authorList>
    </citation>
    <scope>NUCLEOTIDE SEQUENCE [LARGE SCALE GENOMIC DNA]</scope>
    <source>
        <strain evidence="6">201702407</strain>
    </source>
</reference>
<dbReference type="InterPro" id="IPR000055">
    <property type="entry name" value="Restrct_endonuc_typeI_TRD"/>
</dbReference>
<comment type="similarity">
    <text evidence="1">Belongs to the type-I restriction system S methylase family.</text>
</comment>
<organism evidence="5 6">
    <name type="scientific">Leptospira stimsonii</name>
    <dbReference type="NCBI Taxonomy" id="2202203"/>
    <lineage>
        <taxon>Bacteria</taxon>
        <taxon>Pseudomonadati</taxon>
        <taxon>Spirochaetota</taxon>
        <taxon>Spirochaetia</taxon>
        <taxon>Leptospirales</taxon>
        <taxon>Leptospiraceae</taxon>
        <taxon>Leptospira</taxon>
    </lineage>
</organism>
<evidence type="ECO:0000256" key="1">
    <source>
        <dbReference type="ARBA" id="ARBA00010923"/>
    </source>
</evidence>
<evidence type="ECO:0000259" key="4">
    <source>
        <dbReference type="Pfam" id="PF01420"/>
    </source>
</evidence>
<keyword evidence="2" id="KW-0680">Restriction system</keyword>
<evidence type="ECO:0000256" key="2">
    <source>
        <dbReference type="ARBA" id="ARBA00022747"/>
    </source>
</evidence>
<keyword evidence="5" id="KW-0378">Hydrolase</keyword>
<dbReference type="GO" id="GO:0004519">
    <property type="term" value="F:endonuclease activity"/>
    <property type="evidence" value="ECO:0007669"/>
    <property type="project" value="UniProtKB-KW"/>
</dbReference>
<comment type="caution">
    <text evidence="5">The sequence shown here is derived from an EMBL/GenBank/DDBJ whole genome shotgun (WGS) entry which is preliminary data.</text>
</comment>
<evidence type="ECO:0000313" key="6">
    <source>
        <dbReference type="Proteomes" id="UP000297422"/>
    </source>
</evidence>
<dbReference type="CDD" id="cd17278">
    <property type="entry name" value="RMtype1_S_LdeBORF1052P-TRD2-CR2"/>
    <property type="match status" value="1"/>
</dbReference>
<evidence type="ECO:0000256" key="3">
    <source>
        <dbReference type="ARBA" id="ARBA00023125"/>
    </source>
</evidence>
<dbReference type="PANTHER" id="PTHR30408">
    <property type="entry name" value="TYPE-1 RESTRICTION ENZYME ECOKI SPECIFICITY PROTEIN"/>
    <property type="match status" value="1"/>
</dbReference>
<dbReference type="PANTHER" id="PTHR30408:SF13">
    <property type="entry name" value="TYPE I RESTRICTION ENZYME HINDI SPECIFICITY SUBUNIT"/>
    <property type="match status" value="1"/>
</dbReference>
<dbReference type="InterPro" id="IPR052021">
    <property type="entry name" value="Type-I_RS_S_subunit"/>
</dbReference>
<protein>
    <submittedName>
        <fullName evidence="5">Restriction endonuclease subunit S</fullName>
    </submittedName>
</protein>
<dbReference type="Gene3D" id="3.90.220.20">
    <property type="entry name" value="DNA methylase specificity domains"/>
    <property type="match status" value="2"/>
</dbReference>
<name>A0ABY2MX43_9LEPT</name>
<evidence type="ECO:0000313" key="5">
    <source>
        <dbReference type="EMBL" id="TGM10881.1"/>
    </source>
</evidence>
<dbReference type="Proteomes" id="UP000297422">
    <property type="component" value="Unassembled WGS sequence"/>
</dbReference>
<dbReference type="SUPFAM" id="SSF116734">
    <property type="entry name" value="DNA methylase specificity domain"/>
    <property type="match status" value="2"/>
</dbReference>
<dbReference type="RefSeq" id="WP_135686124.1">
    <property type="nucleotide sequence ID" value="NZ_RQEQ01000019.1"/>
</dbReference>
<dbReference type="Pfam" id="PF01420">
    <property type="entry name" value="Methylase_S"/>
    <property type="match status" value="2"/>
</dbReference>
<keyword evidence="6" id="KW-1185">Reference proteome</keyword>
<sequence>MSELFEFLTFGKAPLEIIDGDRGKNYPSQGDLLNNGYCLFLNTGNVKKTGFDFSNCVFISKEKDSQLRKGKLVRHDCVLTTRGTVGNVSYFGENVKYDNVRINSGMVILRSDNAKLMPRYLYLFLRSDLFLQQASSFSSGSAQPQLPIRDINNLEIPLPPLPTQKAITHILGTIDDKIELLRQMNETFEAMAKALFQSWFVDFEPVRKKAEGLPTGLPLEIEELFPRAFEESELGEIPKGWKVGKLGDYCLVKGGYAYKSNKFQTEGLNPVIKIKNIKEDGSIDLDDVLYVDQTEASKTREFWLNDGDVVMAMTGATIGKFALVVNRDNKNNAVLNQRVAVLNPLNQVKSWYIYSSLIATDIYDQVVNKGSGSAQPNISSNDIMACKSMNAGSELRAAFNHFVNPIFSLILENHKQLYKFSQLRDSLLPKLISGELELTDKTITKILEPAL</sequence>
<keyword evidence="5" id="KW-0255">Endonuclease</keyword>
<proteinExistence type="inferred from homology"/>
<keyword evidence="3" id="KW-0238">DNA-binding</keyword>
<feature type="domain" description="Type I restriction modification DNA specificity" evidence="4">
    <location>
        <begin position="238"/>
        <end position="383"/>
    </location>
</feature>
<dbReference type="InterPro" id="IPR044946">
    <property type="entry name" value="Restrct_endonuc_typeI_TRD_sf"/>
</dbReference>
<gene>
    <name evidence="5" type="ORF">EHQ90_17750</name>
</gene>
<dbReference type="EMBL" id="RQGT01000103">
    <property type="protein sequence ID" value="TGM10881.1"/>
    <property type="molecule type" value="Genomic_DNA"/>
</dbReference>